<gene>
    <name evidence="2" type="ORF">TcWFU_000853</name>
</gene>
<protein>
    <submittedName>
        <fullName evidence="2">Uncharacterized protein</fullName>
    </submittedName>
</protein>
<comment type="caution">
    <text evidence="2">The sequence shown here is derived from an EMBL/GenBank/DDBJ whole genome shotgun (WGS) entry which is preliminary data.</text>
</comment>
<proteinExistence type="predicted"/>
<keyword evidence="3" id="KW-1185">Reference proteome</keyword>
<evidence type="ECO:0000256" key="1">
    <source>
        <dbReference type="SAM" id="MobiDB-lite"/>
    </source>
</evidence>
<feature type="region of interest" description="Disordered" evidence="1">
    <location>
        <begin position="65"/>
        <end position="87"/>
    </location>
</feature>
<accession>A0ABR4QJN9</accession>
<feature type="compositionally biased region" description="Polar residues" evidence="1">
    <location>
        <begin position="76"/>
        <end position="87"/>
    </location>
</feature>
<reference evidence="2 3" key="1">
    <citation type="journal article" date="2022" name="Front. Cell. Infect. Microbiol.">
        <title>The Genomes of Two Strains of Taenia crassiceps the Animal Model for the Study of Human Cysticercosis.</title>
        <authorList>
            <person name="Bobes R.J."/>
            <person name="Estrada K."/>
            <person name="Rios-Valencia D.G."/>
            <person name="Calderon-Gallegos A."/>
            <person name="de la Torre P."/>
            <person name="Carrero J.C."/>
            <person name="Sanchez-Flores A."/>
            <person name="Laclette J.P."/>
        </authorList>
    </citation>
    <scope>NUCLEOTIDE SEQUENCE [LARGE SCALE GENOMIC DNA]</scope>
    <source>
        <strain evidence="2">WFUcys</strain>
    </source>
</reference>
<organism evidence="2 3">
    <name type="scientific">Taenia crassiceps</name>
    <dbReference type="NCBI Taxonomy" id="6207"/>
    <lineage>
        <taxon>Eukaryota</taxon>
        <taxon>Metazoa</taxon>
        <taxon>Spiralia</taxon>
        <taxon>Lophotrochozoa</taxon>
        <taxon>Platyhelminthes</taxon>
        <taxon>Cestoda</taxon>
        <taxon>Eucestoda</taxon>
        <taxon>Cyclophyllidea</taxon>
        <taxon>Taeniidae</taxon>
        <taxon>Taenia</taxon>
    </lineage>
</organism>
<evidence type="ECO:0000313" key="3">
    <source>
        <dbReference type="Proteomes" id="UP001651158"/>
    </source>
</evidence>
<dbReference type="EMBL" id="JAKROA010000002">
    <property type="protein sequence ID" value="KAL5109742.1"/>
    <property type="molecule type" value="Genomic_DNA"/>
</dbReference>
<sequence>MPAYTAADVDASVRVQDTRALASSCHSCKREGADLSVRAARGRAAMFAAAVIALTTTCTEAPQARPAALASESRGHGTTSTCATGTP</sequence>
<dbReference type="Proteomes" id="UP001651158">
    <property type="component" value="Unassembled WGS sequence"/>
</dbReference>
<evidence type="ECO:0000313" key="2">
    <source>
        <dbReference type="EMBL" id="KAL5109742.1"/>
    </source>
</evidence>
<name>A0ABR4QJN9_9CEST</name>